<accession>A0A1Y2GZX5</accession>
<name>A0A1Y2GZX5_9FUNG</name>
<proteinExistence type="predicted"/>
<comment type="caution">
    <text evidence="1">The sequence shown here is derived from an EMBL/GenBank/DDBJ whole genome shotgun (WGS) entry which is preliminary data.</text>
</comment>
<dbReference type="OrthoDB" id="2380458at2759"/>
<evidence type="ECO:0000313" key="2">
    <source>
        <dbReference type="Proteomes" id="UP000193648"/>
    </source>
</evidence>
<sequence>MHGSKDAKSRDQFHFARESNEAMLVKKSLRLDYESGGHSMVLMAPYMVGWTIPPELRSALHTRVNILLVTNKRDVNYNGRQGDNGSSNKDNSLKAEIVRILAANLDARARPHFVFSPKDLSRGKNYIYHIQIEMYGGGKKFIGHTHRFTTQLRAFAMDP</sequence>
<evidence type="ECO:0000313" key="1">
    <source>
        <dbReference type="EMBL" id="ORZ27857.1"/>
    </source>
</evidence>
<protein>
    <submittedName>
        <fullName evidence="1">Uncharacterized protein</fullName>
    </submittedName>
</protein>
<dbReference type="EMBL" id="MCFF01000003">
    <property type="protein sequence ID" value="ORZ27857.1"/>
    <property type="molecule type" value="Genomic_DNA"/>
</dbReference>
<organism evidence="1 2">
    <name type="scientific">Lobosporangium transversale</name>
    <dbReference type="NCBI Taxonomy" id="64571"/>
    <lineage>
        <taxon>Eukaryota</taxon>
        <taxon>Fungi</taxon>
        <taxon>Fungi incertae sedis</taxon>
        <taxon>Mucoromycota</taxon>
        <taxon>Mortierellomycotina</taxon>
        <taxon>Mortierellomycetes</taxon>
        <taxon>Mortierellales</taxon>
        <taxon>Mortierellaceae</taxon>
        <taxon>Lobosporangium</taxon>
    </lineage>
</organism>
<dbReference type="GeneID" id="33568144"/>
<dbReference type="AlphaFoldDB" id="A0A1Y2GZX5"/>
<keyword evidence="2" id="KW-1185">Reference proteome</keyword>
<reference evidence="1 2" key="1">
    <citation type="submission" date="2016-07" db="EMBL/GenBank/DDBJ databases">
        <title>Pervasive Adenine N6-methylation of Active Genes in Fungi.</title>
        <authorList>
            <consortium name="DOE Joint Genome Institute"/>
            <person name="Mondo S.J."/>
            <person name="Dannebaum R.O."/>
            <person name="Kuo R.C."/>
            <person name="Labutti K."/>
            <person name="Haridas S."/>
            <person name="Kuo A."/>
            <person name="Salamov A."/>
            <person name="Ahrendt S.R."/>
            <person name="Lipzen A."/>
            <person name="Sullivan W."/>
            <person name="Andreopoulos W.B."/>
            <person name="Clum A."/>
            <person name="Lindquist E."/>
            <person name="Daum C."/>
            <person name="Ramamoorthy G.K."/>
            <person name="Gryganskyi A."/>
            <person name="Culley D."/>
            <person name="Magnuson J.K."/>
            <person name="James T.Y."/>
            <person name="O'Malley M.A."/>
            <person name="Stajich J.E."/>
            <person name="Spatafora J.W."/>
            <person name="Visel A."/>
            <person name="Grigoriev I.V."/>
        </authorList>
    </citation>
    <scope>NUCLEOTIDE SEQUENCE [LARGE SCALE GENOMIC DNA]</scope>
    <source>
        <strain evidence="1 2">NRRL 3116</strain>
    </source>
</reference>
<dbReference type="RefSeq" id="XP_021885560.1">
    <property type="nucleotide sequence ID" value="XM_022026301.1"/>
</dbReference>
<gene>
    <name evidence="1" type="ORF">BCR41DRAFT_367412</name>
</gene>
<dbReference type="Proteomes" id="UP000193648">
    <property type="component" value="Unassembled WGS sequence"/>
</dbReference>
<dbReference type="InParanoid" id="A0A1Y2GZX5"/>